<sequence length="264" mass="28604">MTLRQNKQFVSRKNIALIALVAISAFALLYTPLRATLTQAVYKVAPSIFGVGGNAESAWGEFLTNFREKDALVKENEILNEAISIMETKVLDRNLLAEKVTRLEEALGRVRSDDRVVANVLVGAGQSPYDTLVIDVGEEEGVNTGNMVVYSGSGAIGEVVETSSYSAKIKLYSSPGEEHRVTVGSHYIPVLAVGRGMGNFEAKVPQDSAVSVGDYVVTVKGNLVLGTVSSIEAKPAEPIKRIFFRVPFNITEIRSVEVIVDKQQ</sequence>
<dbReference type="GO" id="GO:0008360">
    <property type="term" value="P:regulation of cell shape"/>
    <property type="evidence" value="ECO:0007669"/>
    <property type="project" value="UniProtKB-KW"/>
</dbReference>
<dbReference type="Gene3D" id="2.40.10.340">
    <property type="entry name" value="Rod shape-determining protein MreC, domain 1"/>
    <property type="match status" value="1"/>
</dbReference>
<dbReference type="Pfam" id="PF04085">
    <property type="entry name" value="MreC"/>
    <property type="match status" value="1"/>
</dbReference>
<evidence type="ECO:0000256" key="4">
    <source>
        <dbReference type="ARBA" id="ARBA00032089"/>
    </source>
</evidence>
<dbReference type="EMBL" id="LCHP01000005">
    <property type="protein sequence ID" value="KKT36562.1"/>
    <property type="molecule type" value="Genomic_DNA"/>
</dbReference>
<reference evidence="6 7" key="1">
    <citation type="journal article" date="2015" name="Nature">
        <title>rRNA introns, odd ribosomes, and small enigmatic genomes across a large radiation of phyla.</title>
        <authorList>
            <person name="Brown C.T."/>
            <person name="Hug L.A."/>
            <person name="Thomas B.C."/>
            <person name="Sharon I."/>
            <person name="Castelle C.J."/>
            <person name="Singh A."/>
            <person name="Wilkins M.J."/>
            <person name="Williams K.H."/>
            <person name="Banfield J.F."/>
        </authorList>
    </citation>
    <scope>NUCLEOTIDE SEQUENCE [LARGE SCALE GENOMIC DNA]</scope>
</reference>
<comment type="caution">
    <text evidence="6">The sequence shown here is derived from an EMBL/GenBank/DDBJ whole genome shotgun (WGS) entry which is preliminary data.</text>
</comment>
<dbReference type="GO" id="GO:0005886">
    <property type="term" value="C:plasma membrane"/>
    <property type="evidence" value="ECO:0007669"/>
    <property type="project" value="TreeGrafter"/>
</dbReference>
<dbReference type="Proteomes" id="UP000033815">
    <property type="component" value="Unassembled WGS sequence"/>
</dbReference>
<evidence type="ECO:0000313" key="7">
    <source>
        <dbReference type="Proteomes" id="UP000033815"/>
    </source>
</evidence>
<evidence type="ECO:0000259" key="5">
    <source>
        <dbReference type="Pfam" id="PF04085"/>
    </source>
</evidence>
<dbReference type="InterPro" id="IPR007221">
    <property type="entry name" value="MreC"/>
</dbReference>
<evidence type="ECO:0000256" key="3">
    <source>
        <dbReference type="ARBA" id="ARBA00022960"/>
    </source>
</evidence>
<dbReference type="AlphaFoldDB" id="A0A837I9K2"/>
<name>A0A837I9K2_9BACT</name>
<dbReference type="InterPro" id="IPR055342">
    <property type="entry name" value="MreC_beta-barrel_core"/>
</dbReference>
<organism evidence="6 7">
    <name type="scientific">Candidatus Nomurabacteria bacterium GW2011_GWB1_44_12</name>
    <dbReference type="NCBI Taxonomy" id="1618748"/>
    <lineage>
        <taxon>Bacteria</taxon>
        <taxon>Candidatus Nomuraibacteriota</taxon>
    </lineage>
</organism>
<evidence type="ECO:0000256" key="1">
    <source>
        <dbReference type="ARBA" id="ARBA00009369"/>
    </source>
</evidence>
<comment type="similarity">
    <text evidence="1">Belongs to the MreC family.</text>
</comment>
<proteinExistence type="inferred from homology"/>
<dbReference type="PANTHER" id="PTHR34138:SF1">
    <property type="entry name" value="CELL SHAPE-DETERMINING PROTEIN MREC"/>
    <property type="match status" value="1"/>
</dbReference>
<gene>
    <name evidence="6" type="ORF">UW25_C0005G0044</name>
</gene>
<dbReference type="InterPro" id="IPR042177">
    <property type="entry name" value="Cell/Rod_1"/>
</dbReference>
<dbReference type="InterPro" id="IPR042175">
    <property type="entry name" value="Cell/Rod_MreC_2"/>
</dbReference>
<evidence type="ECO:0000313" key="6">
    <source>
        <dbReference type="EMBL" id="KKT36562.1"/>
    </source>
</evidence>
<dbReference type="PANTHER" id="PTHR34138">
    <property type="entry name" value="CELL SHAPE-DETERMINING PROTEIN MREC"/>
    <property type="match status" value="1"/>
</dbReference>
<feature type="domain" description="Rod shape-determining protein MreC beta-barrel core" evidence="5">
    <location>
        <begin position="127"/>
        <end position="259"/>
    </location>
</feature>
<dbReference type="Gene3D" id="2.40.10.350">
    <property type="entry name" value="Rod shape-determining protein MreC, domain 2"/>
    <property type="match status" value="1"/>
</dbReference>
<keyword evidence="3" id="KW-0133">Cell shape</keyword>
<accession>A0A837I9K2</accession>
<protein>
    <recommendedName>
        <fullName evidence="2">Cell shape-determining protein MreC</fullName>
    </recommendedName>
    <alternativeName>
        <fullName evidence="4">Cell shape protein MreC</fullName>
    </alternativeName>
</protein>
<evidence type="ECO:0000256" key="2">
    <source>
        <dbReference type="ARBA" id="ARBA00013855"/>
    </source>
</evidence>